<gene>
    <name evidence="11" type="ORF">SNE40_000071</name>
</gene>
<evidence type="ECO:0000256" key="6">
    <source>
        <dbReference type="ARBA" id="ARBA00022989"/>
    </source>
</evidence>
<dbReference type="EMBL" id="JAZGQO010000001">
    <property type="protein sequence ID" value="KAK6194437.1"/>
    <property type="molecule type" value="Genomic_DNA"/>
</dbReference>
<organism evidence="11 12">
    <name type="scientific">Patella caerulea</name>
    <name type="common">Rayed Mediterranean limpet</name>
    <dbReference type="NCBI Taxonomy" id="87958"/>
    <lineage>
        <taxon>Eukaryota</taxon>
        <taxon>Metazoa</taxon>
        <taxon>Spiralia</taxon>
        <taxon>Lophotrochozoa</taxon>
        <taxon>Mollusca</taxon>
        <taxon>Gastropoda</taxon>
        <taxon>Patellogastropoda</taxon>
        <taxon>Patelloidea</taxon>
        <taxon>Patellidae</taxon>
        <taxon>Patella</taxon>
    </lineage>
</organism>
<sequence>MKISLVLSLFVLGLVTKGVKGVAPSCVSSILSADIDASAPEDHVVVDLGCSDSDPGDVLTYTFLDGNTTDQFKIENGVVKLAKTITPQIVYKYLLGIRVTDKTSSTTDVSILITILYSNNHAPVVTWPSSPVTITESTPIGTRIATCTVTDGDLSTNTLAGQTRVDFKSPEISAANKWVLDSHSCELYTNQVLDYKTKSSYTLNMIAKDLDPRSPRTSATSITINVVPGLDNPPSCTDYLKVVAATTSSPQGKILTTLDCQDADAGQGPAGEIKYILDDNDLSITSVFEVNPSDGSLRLKSRIPDTRPFYEFMIKVQDGATPSLYTQVFTRVVVTDLPQDGVLPPSRINMNYTFPKFLKPAPVDTRQVEPLPTPTTKGLPYCSRYAVTAMLPETTPIDVPVYDLGCTDPDGDRLNYKIIKGNVFTKFKIDINGRLKLAKTVDAEKRRNWHLRITATDSSANGFISTVTVAVQVTNDNDNSPQITSLPAAIDVNEMQAVGSVIHTCTVIDNDKVAELQGQTRVGWPNSNAVYETWLVDSVTCKLYLAKPLDYETTTSYELTLLARDLDPAAPRTTSTTFTINVINGNDPPICPMYQRYIMLESDVIGTDMTTVQCTDIDKPTPIINYKIDDNNNGLVKASFSIDGSAGLIQLKALLNYDEAATHQVKVIAYEKDSPSVSSTATVEVFVISSNIVNHPPICRSSTVSLNEASPVGTTVGRLACTDSDPGIIGEVSYQIDDTNSALVKSSFMVTNTGEVKLISRLRYNQEKSHQVHVTAYDAGIPSLKYAALIVVNVESGTNKNHAPVCPFKEVKIAQASVAGTRVGVIECTDPDRGAEGDVYFWLDRTVSRDVRRKFRVSSTSGEVTLKDRIDDLTEDQYDVKVIAYDGGIPASIVPATLQVIIVKPRSNDAVAVRPDLFPLFITITWVLYYLLH</sequence>
<evidence type="ECO:0000256" key="4">
    <source>
        <dbReference type="ARBA" id="ARBA00022837"/>
    </source>
</evidence>
<keyword evidence="6" id="KW-1133">Transmembrane helix</keyword>
<keyword evidence="5" id="KW-0130">Cell adhesion</keyword>
<evidence type="ECO:0000256" key="7">
    <source>
        <dbReference type="ARBA" id="ARBA00023136"/>
    </source>
</evidence>
<evidence type="ECO:0000313" key="11">
    <source>
        <dbReference type="EMBL" id="KAK6194437.1"/>
    </source>
</evidence>
<dbReference type="Pfam" id="PF00028">
    <property type="entry name" value="Cadherin"/>
    <property type="match status" value="6"/>
</dbReference>
<feature type="signal peptide" evidence="9">
    <location>
        <begin position="1"/>
        <end position="21"/>
    </location>
</feature>
<evidence type="ECO:0000256" key="9">
    <source>
        <dbReference type="SAM" id="SignalP"/>
    </source>
</evidence>
<dbReference type="GO" id="GO:0005911">
    <property type="term" value="C:cell-cell junction"/>
    <property type="evidence" value="ECO:0007669"/>
    <property type="project" value="TreeGrafter"/>
</dbReference>
<feature type="domain" description="Cadherin" evidence="10">
    <location>
        <begin position="601"/>
        <end position="699"/>
    </location>
</feature>
<feature type="domain" description="Cadherin" evidence="10">
    <location>
        <begin position="383"/>
        <end position="483"/>
    </location>
</feature>
<reference evidence="11 12" key="1">
    <citation type="submission" date="2024-01" db="EMBL/GenBank/DDBJ databases">
        <title>The genome of the rayed Mediterranean limpet Patella caerulea (Linnaeus, 1758).</title>
        <authorList>
            <person name="Anh-Thu Weber A."/>
            <person name="Halstead-Nussloch G."/>
        </authorList>
    </citation>
    <scope>NUCLEOTIDE SEQUENCE [LARGE SCALE GENOMIC DNA]</scope>
    <source>
        <strain evidence="11">AATW-2023a</strain>
        <tissue evidence="11">Whole specimen</tissue>
    </source>
</reference>
<proteinExistence type="predicted"/>
<dbReference type="PROSITE" id="PS50268">
    <property type="entry name" value="CADHERIN_2"/>
    <property type="match status" value="8"/>
</dbReference>
<dbReference type="InterPro" id="IPR015919">
    <property type="entry name" value="Cadherin-like_sf"/>
</dbReference>
<feature type="domain" description="Cadherin" evidence="10">
    <location>
        <begin position="27"/>
        <end position="125"/>
    </location>
</feature>
<keyword evidence="4 8" id="KW-0106">Calcium</keyword>
<evidence type="ECO:0000259" key="10">
    <source>
        <dbReference type="PROSITE" id="PS50268"/>
    </source>
</evidence>
<dbReference type="CDD" id="cd11304">
    <property type="entry name" value="Cadherin_repeat"/>
    <property type="match status" value="8"/>
</dbReference>
<dbReference type="Proteomes" id="UP001347796">
    <property type="component" value="Unassembled WGS sequence"/>
</dbReference>
<dbReference type="InterPro" id="IPR002126">
    <property type="entry name" value="Cadherin-like_dom"/>
</dbReference>
<dbReference type="PRINTS" id="PR00205">
    <property type="entry name" value="CADHERIN"/>
</dbReference>
<dbReference type="GO" id="GO:0007156">
    <property type="term" value="P:homophilic cell adhesion via plasma membrane adhesion molecules"/>
    <property type="evidence" value="ECO:0007669"/>
    <property type="project" value="InterPro"/>
</dbReference>
<feature type="domain" description="Cadherin" evidence="10">
    <location>
        <begin position="237"/>
        <end position="347"/>
    </location>
</feature>
<dbReference type="PANTHER" id="PTHR24025:SF23">
    <property type="entry name" value="NEURAL-CADHERIN"/>
    <property type="match status" value="1"/>
</dbReference>
<dbReference type="PANTHER" id="PTHR24025">
    <property type="entry name" value="DESMOGLEIN FAMILY MEMBER"/>
    <property type="match status" value="1"/>
</dbReference>
<evidence type="ECO:0000256" key="8">
    <source>
        <dbReference type="PROSITE-ProRule" id="PRU00043"/>
    </source>
</evidence>
<evidence type="ECO:0000313" key="12">
    <source>
        <dbReference type="Proteomes" id="UP001347796"/>
    </source>
</evidence>
<feature type="domain" description="Cadherin" evidence="10">
    <location>
        <begin position="805"/>
        <end position="921"/>
    </location>
</feature>
<evidence type="ECO:0000256" key="3">
    <source>
        <dbReference type="ARBA" id="ARBA00022737"/>
    </source>
</evidence>
<feature type="domain" description="Cadherin" evidence="10">
    <location>
        <begin position="126"/>
        <end position="236"/>
    </location>
</feature>
<feature type="chain" id="PRO_5042851563" description="Cadherin domain-containing protein" evidence="9">
    <location>
        <begin position="22"/>
        <end position="933"/>
    </location>
</feature>
<keyword evidence="12" id="KW-1185">Reference proteome</keyword>
<dbReference type="Gene3D" id="2.60.40.60">
    <property type="entry name" value="Cadherins"/>
    <property type="match status" value="8"/>
</dbReference>
<dbReference type="GO" id="GO:0016020">
    <property type="term" value="C:membrane"/>
    <property type="evidence" value="ECO:0007669"/>
    <property type="project" value="UniProtKB-SubCell"/>
</dbReference>
<dbReference type="SMART" id="SM00112">
    <property type="entry name" value="CA"/>
    <property type="match status" value="8"/>
</dbReference>
<evidence type="ECO:0000256" key="5">
    <source>
        <dbReference type="ARBA" id="ARBA00022889"/>
    </source>
</evidence>
<name>A0AAN8KFV8_PATCE</name>
<feature type="domain" description="Cadherin" evidence="10">
    <location>
        <begin position="698"/>
        <end position="806"/>
    </location>
</feature>
<accession>A0AAN8KFV8</accession>
<keyword evidence="3" id="KW-0677">Repeat</keyword>
<evidence type="ECO:0000256" key="2">
    <source>
        <dbReference type="ARBA" id="ARBA00022692"/>
    </source>
</evidence>
<comment type="caution">
    <text evidence="11">The sequence shown here is derived from an EMBL/GenBank/DDBJ whole genome shotgun (WGS) entry which is preliminary data.</text>
</comment>
<dbReference type="InterPro" id="IPR050971">
    <property type="entry name" value="Cadherin-domain_protein"/>
</dbReference>
<keyword evidence="7" id="KW-0472">Membrane</keyword>
<feature type="domain" description="Cadherin" evidence="10">
    <location>
        <begin position="484"/>
        <end position="594"/>
    </location>
</feature>
<dbReference type="GO" id="GO:0005509">
    <property type="term" value="F:calcium ion binding"/>
    <property type="evidence" value="ECO:0007669"/>
    <property type="project" value="UniProtKB-UniRule"/>
</dbReference>
<keyword evidence="9" id="KW-0732">Signal</keyword>
<keyword evidence="2" id="KW-0812">Transmembrane</keyword>
<dbReference type="AlphaFoldDB" id="A0AAN8KFV8"/>
<protein>
    <recommendedName>
        <fullName evidence="10">Cadherin domain-containing protein</fullName>
    </recommendedName>
</protein>
<comment type="subcellular location">
    <subcellularLocation>
        <location evidence="1">Membrane</location>
    </subcellularLocation>
</comment>
<dbReference type="SUPFAM" id="SSF49313">
    <property type="entry name" value="Cadherin-like"/>
    <property type="match status" value="8"/>
</dbReference>
<evidence type="ECO:0000256" key="1">
    <source>
        <dbReference type="ARBA" id="ARBA00004370"/>
    </source>
</evidence>